<proteinExistence type="inferred from homology"/>
<dbReference type="Gene3D" id="3.40.630.10">
    <property type="entry name" value="Zn peptidases"/>
    <property type="match status" value="1"/>
</dbReference>
<dbReference type="InterPro" id="IPR000834">
    <property type="entry name" value="Peptidase_M14"/>
</dbReference>
<dbReference type="GO" id="GO:0008270">
    <property type="term" value="F:zinc ion binding"/>
    <property type="evidence" value="ECO:0007669"/>
    <property type="project" value="InterPro"/>
</dbReference>
<dbReference type="GO" id="GO:0004181">
    <property type="term" value="F:metallocarboxypeptidase activity"/>
    <property type="evidence" value="ECO:0007669"/>
    <property type="project" value="InterPro"/>
</dbReference>
<feature type="domain" description="Peptidase M14" evidence="2">
    <location>
        <begin position="1"/>
        <end position="271"/>
    </location>
</feature>
<keyword evidence="3" id="KW-0121">Carboxypeptidase</keyword>
<dbReference type="PROSITE" id="PS52035">
    <property type="entry name" value="PEPTIDASE_M14"/>
    <property type="match status" value="1"/>
</dbReference>
<evidence type="ECO:0000256" key="1">
    <source>
        <dbReference type="PROSITE-ProRule" id="PRU01379"/>
    </source>
</evidence>
<dbReference type="Pfam" id="PF00246">
    <property type="entry name" value="Peptidase_M14"/>
    <property type="match status" value="1"/>
</dbReference>
<organism evidence="3 4">
    <name type="scientific">Botrimarina mediterranea</name>
    <dbReference type="NCBI Taxonomy" id="2528022"/>
    <lineage>
        <taxon>Bacteria</taxon>
        <taxon>Pseudomonadati</taxon>
        <taxon>Planctomycetota</taxon>
        <taxon>Planctomycetia</taxon>
        <taxon>Pirellulales</taxon>
        <taxon>Lacipirellulaceae</taxon>
        <taxon>Botrimarina</taxon>
    </lineage>
</organism>
<sequence>MLAWDDLVARSVITSPVGGWKPLAIAAAVEAVLAGGKHKVERREIGRSFEGRPIEMLVLGNGPKKAMMWSQMHGDEPTHTAMLLNLLKLLLEDDTPAERVLRGLTIGMILPLNPDGAERNTRQNAQGIDVNRDALEFATPEGRAFRDTILDFKPDYGFNLHNQGRRTAVASPLGPASVSLLVPPLDPEDSQTDSVQEANRVAATFFERVREACDGRVTRYDADFMARAFGEWVQRQGVSVILVEAGGWPDADFKRMEEVHFAAFVQTLDAIAATALGEPGGLEDCDPQNYLTLPRSSSYPQFDLLIRGAGVAQLSGEKAVVSKAELGVDFPGRMAGCAAMEGGTVAAIGDLHENGGLTTIETPAVIAPGRIVLAEPTDDAFDESPADWETLSAKGATTVLIPINLGAGGVEAQVAAAKRLSPPLNAALVATWDGEAPDKGLVLRRLTQGLAGGVVATLGPLPEKLVEACCRMGIPALDPATTPTRSAPVPATLDAWLRETRSVASQLGWNTRGEVMLNYPADLVLIETPADHAIAQDCLRAVYVGGTVVRDAAGLHHDSPGKWIPWGGPRG</sequence>
<evidence type="ECO:0000313" key="4">
    <source>
        <dbReference type="Proteomes" id="UP000316426"/>
    </source>
</evidence>
<dbReference type="SUPFAM" id="SSF53187">
    <property type="entry name" value="Zn-dependent exopeptidases"/>
    <property type="match status" value="1"/>
</dbReference>
<dbReference type="RefSeq" id="WP_145110670.1">
    <property type="nucleotide sequence ID" value="NZ_CP036349.1"/>
</dbReference>
<comment type="similarity">
    <text evidence="1">Belongs to the peptidase M14 family.</text>
</comment>
<accession>A0A518K6W3</accession>
<feature type="active site" description="Proton donor/acceptor" evidence="1">
    <location>
        <position position="244"/>
    </location>
</feature>
<protein>
    <submittedName>
        <fullName evidence="3">Zinc carboxypeptidase</fullName>
    </submittedName>
</protein>
<dbReference type="Proteomes" id="UP000316426">
    <property type="component" value="Chromosome"/>
</dbReference>
<keyword evidence="3" id="KW-0378">Hydrolase</keyword>
<evidence type="ECO:0000259" key="2">
    <source>
        <dbReference type="PROSITE" id="PS52035"/>
    </source>
</evidence>
<reference evidence="3 4" key="1">
    <citation type="submission" date="2019-02" db="EMBL/GenBank/DDBJ databases">
        <title>Deep-cultivation of Planctomycetes and their phenomic and genomic characterization uncovers novel biology.</title>
        <authorList>
            <person name="Wiegand S."/>
            <person name="Jogler M."/>
            <person name="Boedeker C."/>
            <person name="Pinto D."/>
            <person name="Vollmers J."/>
            <person name="Rivas-Marin E."/>
            <person name="Kohn T."/>
            <person name="Peeters S.H."/>
            <person name="Heuer A."/>
            <person name="Rast P."/>
            <person name="Oberbeckmann S."/>
            <person name="Bunk B."/>
            <person name="Jeske O."/>
            <person name="Meyerdierks A."/>
            <person name="Storesund J.E."/>
            <person name="Kallscheuer N."/>
            <person name="Luecker S."/>
            <person name="Lage O.M."/>
            <person name="Pohl T."/>
            <person name="Merkel B.J."/>
            <person name="Hornburger P."/>
            <person name="Mueller R.-W."/>
            <person name="Bruemmer F."/>
            <person name="Labrenz M."/>
            <person name="Spormann A.M."/>
            <person name="Op den Camp H."/>
            <person name="Overmann J."/>
            <person name="Amann R."/>
            <person name="Jetten M.S.M."/>
            <person name="Mascher T."/>
            <person name="Medema M.H."/>
            <person name="Devos D.P."/>
            <person name="Kaster A.-K."/>
            <person name="Ovreas L."/>
            <person name="Rohde M."/>
            <person name="Galperin M.Y."/>
            <person name="Jogler C."/>
        </authorList>
    </citation>
    <scope>NUCLEOTIDE SEQUENCE [LARGE SCALE GENOMIC DNA]</scope>
    <source>
        <strain evidence="3 4">Spa11</strain>
    </source>
</reference>
<evidence type="ECO:0000313" key="3">
    <source>
        <dbReference type="EMBL" id="QDV73528.1"/>
    </source>
</evidence>
<dbReference type="GO" id="GO:0006508">
    <property type="term" value="P:proteolysis"/>
    <property type="evidence" value="ECO:0007669"/>
    <property type="project" value="InterPro"/>
</dbReference>
<dbReference type="SMART" id="SM00631">
    <property type="entry name" value="Zn_pept"/>
    <property type="match status" value="1"/>
</dbReference>
<keyword evidence="4" id="KW-1185">Reference proteome</keyword>
<dbReference type="EMBL" id="CP036349">
    <property type="protein sequence ID" value="QDV73528.1"/>
    <property type="molecule type" value="Genomic_DNA"/>
</dbReference>
<gene>
    <name evidence="3" type="ORF">Spa11_17260</name>
</gene>
<dbReference type="AlphaFoldDB" id="A0A518K6W3"/>
<dbReference type="KEGG" id="bmei:Spa11_17260"/>
<name>A0A518K6W3_9BACT</name>
<keyword evidence="3" id="KW-0645">Protease</keyword>